<keyword evidence="2" id="KW-1185">Reference proteome</keyword>
<protein>
    <submittedName>
        <fullName evidence="1">Calcium-transporting ATPase 13, plasma membrane-type</fullName>
    </submittedName>
</protein>
<sequence>MLCIPGDTIMFLEKSHSVRKPNKRLQKAFRVIYFVVSLAKKVIANGKNTQFLPKFLPSPSYVAIDIQAIDHKPLIDIDQKALSEIHGPTEGWYDGASIIVATILVVVVSAISNFRQSRQFDKLSDESSDQMKVEVVRNGRKQPISIFEVVVGDIVCLNIGDQVPVDGLFLDGDSLKVDKSSMTSYIGKVGLLVAFLVPIVLLIRYFIGNTEDKHRNQEFNCGKTKANDVINVVVRIVVAAVTIVVVAILEGLPLAVTLWLIQ</sequence>
<proteinExistence type="predicted"/>
<evidence type="ECO:0000313" key="1">
    <source>
        <dbReference type="EMBL" id="KAI8021895.1"/>
    </source>
</evidence>
<organism evidence="1 2">
    <name type="scientific">Camellia lanceoleosa</name>
    <dbReference type="NCBI Taxonomy" id="1840588"/>
    <lineage>
        <taxon>Eukaryota</taxon>
        <taxon>Viridiplantae</taxon>
        <taxon>Streptophyta</taxon>
        <taxon>Embryophyta</taxon>
        <taxon>Tracheophyta</taxon>
        <taxon>Spermatophyta</taxon>
        <taxon>Magnoliopsida</taxon>
        <taxon>eudicotyledons</taxon>
        <taxon>Gunneridae</taxon>
        <taxon>Pentapetalae</taxon>
        <taxon>asterids</taxon>
        <taxon>Ericales</taxon>
        <taxon>Theaceae</taxon>
        <taxon>Camellia</taxon>
    </lineage>
</organism>
<dbReference type="EMBL" id="CM045763">
    <property type="protein sequence ID" value="KAI8021895.1"/>
    <property type="molecule type" value="Genomic_DNA"/>
</dbReference>
<name>A0ACC0I8X3_9ERIC</name>
<gene>
    <name evidence="1" type="ORF">LOK49_LG03G01951</name>
</gene>
<evidence type="ECO:0000313" key="2">
    <source>
        <dbReference type="Proteomes" id="UP001060215"/>
    </source>
</evidence>
<comment type="caution">
    <text evidence="1">The sequence shown here is derived from an EMBL/GenBank/DDBJ whole genome shotgun (WGS) entry which is preliminary data.</text>
</comment>
<accession>A0ACC0I8X3</accession>
<reference evidence="1 2" key="1">
    <citation type="journal article" date="2022" name="Plant J.">
        <title>Chromosome-level genome of Camellia lanceoleosa provides a valuable resource for understanding genome evolution and self-incompatibility.</title>
        <authorList>
            <person name="Gong W."/>
            <person name="Xiao S."/>
            <person name="Wang L."/>
            <person name="Liao Z."/>
            <person name="Chang Y."/>
            <person name="Mo W."/>
            <person name="Hu G."/>
            <person name="Li W."/>
            <person name="Zhao G."/>
            <person name="Zhu H."/>
            <person name="Hu X."/>
            <person name="Ji K."/>
            <person name="Xiang X."/>
            <person name="Song Q."/>
            <person name="Yuan D."/>
            <person name="Jin S."/>
            <person name="Zhang L."/>
        </authorList>
    </citation>
    <scope>NUCLEOTIDE SEQUENCE [LARGE SCALE GENOMIC DNA]</scope>
    <source>
        <strain evidence="1">SQ_2022a</strain>
    </source>
</reference>
<dbReference type="Proteomes" id="UP001060215">
    <property type="component" value="Chromosome 6"/>
</dbReference>